<reference evidence="1 2" key="1">
    <citation type="journal article" date="2008" name="Nature">
        <title>The genome of Laccaria bicolor provides insights into mycorrhizal symbiosis.</title>
        <authorList>
            <person name="Martin F."/>
            <person name="Aerts A."/>
            <person name="Ahren D."/>
            <person name="Brun A."/>
            <person name="Danchin E.G.J."/>
            <person name="Duchaussoy F."/>
            <person name="Gibon J."/>
            <person name="Kohler A."/>
            <person name="Lindquist E."/>
            <person name="Pereda V."/>
            <person name="Salamov A."/>
            <person name="Shapiro H.J."/>
            <person name="Wuyts J."/>
            <person name="Blaudez D."/>
            <person name="Buee M."/>
            <person name="Brokstein P."/>
            <person name="Canbaeck B."/>
            <person name="Cohen D."/>
            <person name="Courty P.E."/>
            <person name="Coutinho P.M."/>
            <person name="Delaruelle C."/>
            <person name="Detter J.C."/>
            <person name="Deveau A."/>
            <person name="DiFazio S."/>
            <person name="Duplessis S."/>
            <person name="Fraissinet-Tachet L."/>
            <person name="Lucic E."/>
            <person name="Frey-Klett P."/>
            <person name="Fourrey C."/>
            <person name="Feussner I."/>
            <person name="Gay G."/>
            <person name="Grimwood J."/>
            <person name="Hoegger P.J."/>
            <person name="Jain P."/>
            <person name="Kilaru S."/>
            <person name="Labbe J."/>
            <person name="Lin Y.C."/>
            <person name="Legue V."/>
            <person name="Le Tacon F."/>
            <person name="Marmeisse R."/>
            <person name="Melayah D."/>
            <person name="Montanini B."/>
            <person name="Muratet M."/>
            <person name="Nehls U."/>
            <person name="Niculita-Hirzel H."/>
            <person name="Oudot-Le Secq M.P."/>
            <person name="Peter M."/>
            <person name="Quesneville H."/>
            <person name="Rajashekar B."/>
            <person name="Reich M."/>
            <person name="Rouhier N."/>
            <person name="Schmutz J."/>
            <person name="Yin T."/>
            <person name="Chalot M."/>
            <person name="Henrissat B."/>
            <person name="Kuees U."/>
            <person name="Lucas S."/>
            <person name="Van de Peer Y."/>
            <person name="Podila G.K."/>
            <person name="Polle A."/>
            <person name="Pukkila P.J."/>
            <person name="Richardson P.M."/>
            <person name="Rouze P."/>
            <person name="Sanders I.R."/>
            <person name="Stajich J.E."/>
            <person name="Tunlid A."/>
            <person name="Tuskan G."/>
            <person name="Grigoriev I.V."/>
        </authorList>
    </citation>
    <scope>NUCLEOTIDE SEQUENCE [LARGE SCALE GENOMIC DNA]</scope>
    <source>
        <strain evidence="2">S238N-H82 / ATCC MYA-4686</strain>
    </source>
</reference>
<keyword evidence="2" id="KW-1185">Reference proteome</keyword>
<dbReference type="RefSeq" id="XP_001888339.1">
    <property type="nucleotide sequence ID" value="XM_001888304.1"/>
</dbReference>
<organism evidence="2">
    <name type="scientific">Laccaria bicolor (strain S238N-H82 / ATCC MYA-4686)</name>
    <name type="common">Bicoloured deceiver</name>
    <name type="synonym">Laccaria laccata var. bicolor</name>
    <dbReference type="NCBI Taxonomy" id="486041"/>
    <lineage>
        <taxon>Eukaryota</taxon>
        <taxon>Fungi</taxon>
        <taxon>Dikarya</taxon>
        <taxon>Basidiomycota</taxon>
        <taxon>Agaricomycotina</taxon>
        <taxon>Agaricomycetes</taxon>
        <taxon>Agaricomycetidae</taxon>
        <taxon>Agaricales</taxon>
        <taxon>Agaricineae</taxon>
        <taxon>Hydnangiaceae</taxon>
        <taxon>Laccaria</taxon>
    </lineage>
</organism>
<dbReference type="KEGG" id="lbc:LACBIDRAFT_312705"/>
<dbReference type="HOGENOM" id="CLU_2831613_0_0_1"/>
<dbReference type="AlphaFoldDB" id="B0DWS1"/>
<evidence type="ECO:0000313" key="1">
    <source>
        <dbReference type="EMBL" id="EDR00944.1"/>
    </source>
</evidence>
<proteinExistence type="predicted"/>
<dbReference type="EMBL" id="DS547144">
    <property type="protein sequence ID" value="EDR00944.1"/>
    <property type="molecule type" value="Genomic_DNA"/>
</dbReference>
<evidence type="ECO:0000313" key="2">
    <source>
        <dbReference type="Proteomes" id="UP000001194"/>
    </source>
</evidence>
<dbReference type="Proteomes" id="UP000001194">
    <property type="component" value="Unassembled WGS sequence"/>
</dbReference>
<dbReference type="GeneID" id="6084017"/>
<name>B0DWS1_LACBS</name>
<accession>B0DWS1</accession>
<dbReference type="InParanoid" id="B0DWS1"/>
<protein>
    <submittedName>
        <fullName evidence="1">Predicted protein</fullName>
    </submittedName>
</protein>
<sequence>MLSPFGLIFLPSNLVVVLFICCVPDFAFAHTSLLCPLLLPLSIYTPHSTLFTASLSYSPFNTNVFC</sequence>
<gene>
    <name evidence="1" type="ORF">LACBIDRAFT_312705</name>
</gene>